<dbReference type="CDD" id="cd07804">
    <property type="entry name" value="ASKHA_NBD_FGGY_RrXK-like"/>
    <property type="match status" value="1"/>
</dbReference>
<comment type="caution">
    <text evidence="7">The sequence shown here is derived from an EMBL/GenBank/DDBJ whole genome shotgun (WGS) entry which is preliminary data.</text>
</comment>
<dbReference type="PANTHER" id="PTHR43095:SF5">
    <property type="entry name" value="XYLULOSE KINASE"/>
    <property type="match status" value="1"/>
</dbReference>
<dbReference type="RefSeq" id="WP_017490271.1">
    <property type="nucleotide sequence ID" value="NZ_CP114062.1"/>
</dbReference>
<keyword evidence="8" id="KW-1185">Reference proteome</keyword>
<dbReference type="PROSITE" id="PS00445">
    <property type="entry name" value="FGGY_KINASES_2"/>
    <property type="match status" value="1"/>
</dbReference>
<dbReference type="GO" id="GO:0016301">
    <property type="term" value="F:kinase activity"/>
    <property type="evidence" value="ECO:0007669"/>
    <property type="project" value="UniProtKB-KW"/>
</dbReference>
<keyword evidence="3 4" id="KW-0418">Kinase</keyword>
<evidence type="ECO:0000313" key="7">
    <source>
        <dbReference type="EMBL" id="ORJ24495.1"/>
    </source>
</evidence>
<evidence type="ECO:0000313" key="8">
    <source>
        <dbReference type="Proteomes" id="UP000192536"/>
    </source>
</evidence>
<dbReference type="AlphaFoldDB" id="A0A1X0WCN6"/>
<evidence type="ECO:0000259" key="6">
    <source>
        <dbReference type="Pfam" id="PF02782"/>
    </source>
</evidence>
<feature type="domain" description="Carbohydrate kinase FGGY N-terminal" evidence="5">
    <location>
        <begin position="3"/>
        <end position="249"/>
    </location>
</feature>
<proteinExistence type="inferred from homology"/>
<dbReference type="InterPro" id="IPR050406">
    <property type="entry name" value="FGGY_Carb_Kinase"/>
</dbReference>
<evidence type="ECO:0000259" key="5">
    <source>
        <dbReference type="Pfam" id="PF00370"/>
    </source>
</evidence>
<keyword evidence="2 4" id="KW-0808">Transferase</keyword>
<evidence type="ECO:0008006" key="9">
    <source>
        <dbReference type="Google" id="ProtNLM"/>
    </source>
</evidence>
<dbReference type="EMBL" id="MRWE01000028">
    <property type="protein sequence ID" value="ORJ24495.1"/>
    <property type="molecule type" value="Genomic_DNA"/>
</dbReference>
<sequence length="514" mass="56512">MKYVIGVDVGTQSTKGILMNAEGRILTSASRGYSVETPKPLWAQQWPEVWLEATMAVLADIVRQSGVDKSQIASVCISSLYGGSGIAVDENLIPLYPCLIWMDRRASDRVEWVKNYVDTKELFRITGNSLDSYYGYTKILWIKEHEPEVWENTRFFLPPNSYINYKLTGEVAVDHCSAGNIGGVYNIEKRDWSTKACRMLGIPKSMMPSRLVASDEIVGGLLPEMAEKLGLAAGTPIVAGGVDAAVATLAAGVVAPGNHVAMIGTSMCWGFINHSVDARHGLISMPHVNNPLQDIYTFGGAITAGASVTWFIEQFCSAEKQQAKEQGCTVHHVLEEKAKCLSPGADGLVFLPYLMGERSPIWDAKATGTLVGLSLYHTRHHMYRAVLEGITFALKDNIESGKACAERLDNELIVVGGAAFSDMWMQIIADVTGYPVLTIKEEVEAPLGDCFLAAKAVGIIQNAEQIKQWFTLEARAEPDAKAHEKYNALFNTYRSIYKNIKGDMHQLYDLTKME</sequence>
<dbReference type="InterPro" id="IPR018484">
    <property type="entry name" value="FGGY_N"/>
</dbReference>
<evidence type="ECO:0000256" key="2">
    <source>
        <dbReference type="ARBA" id="ARBA00022679"/>
    </source>
</evidence>
<dbReference type="Gene3D" id="3.30.420.40">
    <property type="match status" value="2"/>
</dbReference>
<accession>A0A1X0WCN6</accession>
<organism evidence="7 8">
    <name type="scientific">Rouxiella badensis</name>
    <dbReference type="NCBI Taxonomy" id="1646377"/>
    <lineage>
        <taxon>Bacteria</taxon>
        <taxon>Pseudomonadati</taxon>
        <taxon>Pseudomonadota</taxon>
        <taxon>Gammaproteobacteria</taxon>
        <taxon>Enterobacterales</taxon>
        <taxon>Yersiniaceae</taxon>
        <taxon>Rouxiella</taxon>
    </lineage>
</organism>
<feature type="domain" description="Carbohydrate kinase FGGY C-terminal" evidence="6">
    <location>
        <begin position="261"/>
        <end position="456"/>
    </location>
</feature>
<dbReference type="InterPro" id="IPR018485">
    <property type="entry name" value="FGGY_C"/>
</dbReference>
<dbReference type="STRING" id="1646377.BS640_16020"/>
<dbReference type="Pfam" id="PF00370">
    <property type="entry name" value="FGGY_N"/>
    <property type="match status" value="1"/>
</dbReference>
<evidence type="ECO:0000256" key="3">
    <source>
        <dbReference type="ARBA" id="ARBA00022777"/>
    </source>
</evidence>
<dbReference type="PIRSF" id="PIRSF000538">
    <property type="entry name" value="GlpK"/>
    <property type="match status" value="1"/>
</dbReference>
<evidence type="ECO:0000256" key="1">
    <source>
        <dbReference type="ARBA" id="ARBA00009156"/>
    </source>
</evidence>
<dbReference type="PANTHER" id="PTHR43095">
    <property type="entry name" value="SUGAR KINASE"/>
    <property type="match status" value="1"/>
</dbReference>
<dbReference type="GO" id="GO:0005975">
    <property type="term" value="P:carbohydrate metabolic process"/>
    <property type="evidence" value="ECO:0007669"/>
    <property type="project" value="InterPro"/>
</dbReference>
<dbReference type="Pfam" id="PF02782">
    <property type="entry name" value="FGGY_C"/>
    <property type="match status" value="1"/>
</dbReference>
<gene>
    <name evidence="7" type="ORF">BS640_16020</name>
</gene>
<dbReference type="GeneID" id="93564861"/>
<name>A0A1X0WCN6_9GAMM</name>
<reference evidence="7 8" key="1">
    <citation type="journal article" date="2017" name="Int. J. Syst. Evol. Microbiol.">
        <title>Rouxiella badensis sp. nov. and Rouxiella silvae sp. nov. isolated from peat bog soil in Germany and emendation of the genus description.</title>
        <authorList>
            <person name="Le Fleche-Mateos A."/>
            <person name="Kugler J.H."/>
            <person name="Hansen S.H."/>
            <person name="Syldatk C."/>
            <person name="Hausmann R."/>
            <person name="Lomprez F."/>
            <person name="Vandenbogaert M."/>
            <person name="Manuguerra J.C."/>
            <person name="Grimont P.A."/>
        </authorList>
    </citation>
    <scope>NUCLEOTIDE SEQUENCE [LARGE SCALE GENOMIC DNA]</scope>
    <source>
        <strain evidence="7 8">DSM 100043</strain>
    </source>
</reference>
<comment type="similarity">
    <text evidence="1 4">Belongs to the FGGY kinase family.</text>
</comment>
<protein>
    <recommendedName>
        <fullName evidence="9">Actin</fullName>
    </recommendedName>
</protein>
<evidence type="ECO:0000256" key="4">
    <source>
        <dbReference type="RuleBase" id="RU003733"/>
    </source>
</evidence>
<dbReference type="InterPro" id="IPR018483">
    <property type="entry name" value="Carb_kinase_FGGY_CS"/>
</dbReference>
<dbReference type="InterPro" id="IPR043129">
    <property type="entry name" value="ATPase_NBD"/>
</dbReference>
<dbReference type="GO" id="GO:0016773">
    <property type="term" value="F:phosphotransferase activity, alcohol group as acceptor"/>
    <property type="evidence" value="ECO:0007669"/>
    <property type="project" value="InterPro"/>
</dbReference>
<dbReference type="SUPFAM" id="SSF53067">
    <property type="entry name" value="Actin-like ATPase domain"/>
    <property type="match status" value="2"/>
</dbReference>
<dbReference type="Proteomes" id="UP000192536">
    <property type="component" value="Unassembled WGS sequence"/>
</dbReference>
<dbReference type="InterPro" id="IPR000577">
    <property type="entry name" value="Carb_kinase_FGGY"/>
</dbReference>